<gene>
    <name evidence="3" type="ORF">SCE1572_34465</name>
</gene>
<dbReference type="PROSITE" id="PS51257">
    <property type="entry name" value="PROKAR_LIPOPROTEIN"/>
    <property type="match status" value="1"/>
</dbReference>
<evidence type="ECO:0000313" key="3">
    <source>
        <dbReference type="EMBL" id="AGP39139.1"/>
    </source>
</evidence>
<protein>
    <recommendedName>
        <fullName evidence="5">VCBS repeat-containing protein</fullName>
    </recommendedName>
</protein>
<dbReference type="InterPro" id="IPR028994">
    <property type="entry name" value="Integrin_alpha_N"/>
</dbReference>
<dbReference type="PATRIC" id="fig|1254432.3.peg.7809"/>
<evidence type="ECO:0008006" key="5">
    <source>
        <dbReference type="Google" id="ProtNLM"/>
    </source>
</evidence>
<accession>S4Y2W5</accession>
<feature type="signal peptide" evidence="2">
    <location>
        <begin position="1"/>
        <end position="26"/>
    </location>
</feature>
<feature type="compositionally biased region" description="Basic and acidic residues" evidence="1">
    <location>
        <begin position="259"/>
        <end position="268"/>
    </location>
</feature>
<dbReference type="EMBL" id="CP003969">
    <property type="protein sequence ID" value="AGP39139.1"/>
    <property type="molecule type" value="Genomic_DNA"/>
</dbReference>
<evidence type="ECO:0000313" key="4">
    <source>
        <dbReference type="Proteomes" id="UP000014803"/>
    </source>
</evidence>
<dbReference type="KEGG" id="scu:SCE1572_34465"/>
<feature type="region of interest" description="Disordered" evidence="1">
    <location>
        <begin position="313"/>
        <end position="354"/>
    </location>
</feature>
<dbReference type="AlphaFoldDB" id="S4Y2W5"/>
<feature type="chain" id="PRO_5004526014" description="VCBS repeat-containing protein" evidence="2">
    <location>
        <begin position="27"/>
        <end position="354"/>
    </location>
</feature>
<feature type="compositionally biased region" description="Low complexity" evidence="1">
    <location>
        <begin position="315"/>
        <end position="328"/>
    </location>
</feature>
<dbReference type="SUPFAM" id="SSF69318">
    <property type="entry name" value="Integrin alpha N-terminal domain"/>
    <property type="match status" value="1"/>
</dbReference>
<dbReference type="OrthoDB" id="5499175at2"/>
<dbReference type="HOGENOM" id="CLU_782798_0_0_7"/>
<feature type="region of interest" description="Disordered" evidence="1">
    <location>
        <begin position="247"/>
        <end position="268"/>
    </location>
</feature>
<proteinExistence type="predicted"/>
<evidence type="ECO:0000256" key="2">
    <source>
        <dbReference type="SAM" id="SignalP"/>
    </source>
</evidence>
<reference evidence="3 4" key="1">
    <citation type="journal article" date="2013" name="Sci. Rep.">
        <title>Extraordinary expansion of a Sorangium cellulosum genome from an alkaline milieu.</title>
        <authorList>
            <person name="Han K."/>
            <person name="Li Z.F."/>
            <person name="Peng R."/>
            <person name="Zhu L.P."/>
            <person name="Zhou T."/>
            <person name="Wang L.G."/>
            <person name="Li S.G."/>
            <person name="Zhang X.B."/>
            <person name="Hu W."/>
            <person name="Wu Z.H."/>
            <person name="Qin N."/>
            <person name="Li Y.Z."/>
        </authorList>
    </citation>
    <scope>NUCLEOTIDE SEQUENCE [LARGE SCALE GENOMIC DNA]</scope>
    <source>
        <strain evidence="3 4">So0157-2</strain>
    </source>
</reference>
<dbReference type="RefSeq" id="WP_020738785.1">
    <property type="nucleotide sequence ID" value="NC_021658.1"/>
</dbReference>
<name>S4Y2W5_SORCE</name>
<organism evidence="3 4">
    <name type="scientific">Sorangium cellulosum So0157-2</name>
    <dbReference type="NCBI Taxonomy" id="1254432"/>
    <lineage>
        <taxon>Bacteria</taxon>
        <taxon>Pseudomonadati</taxon>
        <taxon>Myxococcota</taxon>
        <taxon>Polyangia</taxon>
        <taxon>Polyangiales</taxon>
        <taxon>Polyangiaceae</taxon>
        <taxon>Sorangium</taxon>
    </lineage>
</organism>
<keyword evidence="2" id="KW-0732">Signal</keyword>
<sequence>MRKGTVTEKLSLTTCVLIAACVAACASDHQVSPWGAARRPHLAAYVAPPDLDGHLRAIDVEAAELGLKLEVELRGALPRRGGEVVLRGYGGTDAIGRRTSAVRVATPRGVVMAAGPLDSGRADRSQATQLIPSLLPGAEPDATEQLGAFRSGTDLNGDGAPDVVLRNEAGALEIWAVQPFGTARYAVELAAPPRFALDVDHDGTLELAGRIPVAEGDPIAPELLDVAGFEGGRYTHRGGAARAFHAARAGGPGAGGQGKPKEPEKDDAARLRGALERAWHALLAGRPAAEALAALDREPVPPALREAFAAHRARVAGAAPASPGGAPALEEPRGPSRAGAPTRPQGASETPDRR</sequence>
<evidence type="ECO:0000256" key="1">
    <source>
        <dbReference type="SAM" id="MobiDB-lite"/>
    </source>
</evidence>
<dbReference type="Proteomes" id="UP000014803">
    <property type="component" value="Chromosome"/>
</dbReference>